<dbReference type="EMBL" id="CACRXK020035845">
    <property type="protein sequence ID" value="CAB4044695.1"/>
    <property type="molecule type" value="Genomic_DNA"/>
</dbReference>
<dbReference type="Proteomes" id="UP001152795">
    <property type="component" value="Unassembled WGS sequence"/>
</dbReference>
<name>A0A6S7KGP7_PARCT</name>
<keyword evidence="2" id="KW-1185">Reference proteome</keyword>
<protein>
    <submittedName>
        <fullName evidence="1">Uncharacterized protein</fullName>
    </submittedName>
</protein>
<comment type="caution">
    <text evidence="1">The sequence shown here is derived from an EMBL/GenBank/DDBJ whole genome shotgun (WGS) entry which is preliminary data.</text>
</comment>
<reference evidence="1" key="1">
    <citation type="submission" date="2020-04" db="EMBL/GenBank/DDBJ databases">
        <authorList>
            <person name="Alioto T."/>
            <person name="Alioto T."/>
            <person name="Gomez Garrido J."/>
        </authorList>
    </citation>
    <scope>NUCLEOTIDE SEQUENCE</scope>
    <source>
        <strain evidence="1">A484AB</strain>
    </source>
</reference>
<feature type="non-terminal residue" evidence="1">
    <location>
        <position position="109"/>
    </location>
</feature>
<dbReference type="AlphaFoldDB" id="A0A6S7KGP7"/>
<organism evidence="1 2">
    <name type="scientific">Paramuricea clavata</name>
    <name type="common">Red gorgonian</name>
    <name type="synonym">Violescent sea-whip</name>
    <dbReference type="NCBI Taxonomy" id="317549"/>
    <lineage>
        <taxon>Eukaryota</taxon>
        <taxon>Metazoa</taxon>
        <taxon>Cnidaria</taxon>
        <taxon>Anthozoa</taxon>
        <taxon>Octocorallia</taxon>
        <taxon>Malacalcyonacea</taxon>
        <taxon>Plexauridae</taxon>
        <taxon>Paramuricea</taxon>
    </lineage>
</organism>
<evidence type="ECO:0000313" key="2">
    <source>
        <dbReference type="Proteomes" id="UP001152795"/>
    </source>
</evidence>
<sequence length="109" mass="11768">MKASLSLNKNSSGQKKKFHFYDTKADTIVAYTALSKDGSKSSIPTGALPTLGQAFKEKVMATFTPTFSNNKKLNYNTPSSSCQEDVCALLAPAYQANTKKTNNTASSKF</sequence>
<proteinExistence type="predicted"/>
<accession>A0A6S7KGP7</accession>
<gene>
    <name evidence="1" type="ORF">PACLA_8A054745</name>
</gene>
<evidence type="ECO:0000313" key="1">
    <source>
        <dbReference type="EMBL" id="CAB4044695.1"/>
    </source>
</evidence>